<dbReference type="PANTHER" id="PTHR43459:SF1">
    <property type="entry name" value="EG:BACN32G11.4 PROTEIN"/>
    <property type="match status" value="1"/>
</dbReference>
<comment type="catalytic activity">
    <reaction evidence="5">
        <text>a 4-saturated-(3S)-3-hydroxyacyl-CoA = a (3E)-enoyl-CoA + H2O</text>
        <dbReference type="Rhea" id="RHEA:20724"/>
        <dbReference type="ChEBI" id="CHEBI:15377"/>
        <dbReference type="ChEBI" id="CHEBI:58521"/>
        <dbReference type="ChEBI" id="CHEBI:137480"/>
        <dbReference type="EC" id="4.2.1.17"/>
    </reaction>
</comment>
<dbReference type="InterPro" id="IPR018376">
    <property type="entry name" value="Enoyl-CoA_hyd/isom_CS"/>
</dbReference>
<reference evidence="7 8" key="1">
    <citation type="submission" date="2014-08" db="EMBL/GenBank/DDBJ databases">
        <title>Complete genome sequence of Corynebacterium sphenisci CECT 5990(T) (=DSM 44792(T)), isolated from healthy wild penguins.</title>
        <authorList>
            <person name="Ruckert C."/>
            <person name="Albersmeier A."/>
            <person name="Winkler A."/>
            <person name="Kalinowski J."/>
        </authorList>
    </citation>
    <scope>NUCLEOTIDE SEQUENCE [LARGE SCALE GENOMIC DNA]</scope>
    <source>
        <strain evidence="7 8">DSM 44792</strain>
    </source>
</reference>
<protein>
    <submittedName>
        <fullName evidence="7">Enoyl-CoA hydratase</fullName>
    </submittedName>
</protein>
<dbReference type="PROSITE" id="PS00166">
    <property type="entry name" value="ENOYL_COA_HYDRATASE"/>
    <property type="match status" value="1"/>
</dbReference>
<dbReference type="CDD" id="cd06558">
    <property type="entry name" value="crotonase-like"/>
    <property type="match status" value="1"/>
</dbReference>
<dbReference type="AlphaFoldDB" id="A0A1L7CZ04"/>
<dbReference type="Gene3D" id="3.90.226.10">
    <property type="entry name" value="2-enoyl-CoA Hydratase, Chain A, domain 1"/>
    <property type="match status" value="1"/>
</dbReference>
<dbReference type="PANTHER" id="PTHR43459">
    <property type="entry name" value="ENOYL-COA HYDRATASE"/>
    <property type="match status" value="1"/>
</dbReference>
<proteinExistence type="inferred from homology"/>
<dbReference type="InterPro" id="IPR001753">
    <property type="entry name" value="Enoyl-CoA_hydra/iso"/>
</dbReference>
<accession>A0A1L7CZ04</accession>
<dbReference type="EMBL" id="CP009248">
    <property type="protein sequence ID" value="APT91126.1"/>
    <property type="molecule type" value="Genomic_DNA"/>
</dbReference>
<evidence type="ECO:0000256" key="6">
    <source>
        <dbReference type="RuleBase" id="RU003707"/>
    </source>
</evidence>
<dbReference type="KEGG" id="csph:CSPHI_08975"/>
<dbReference type="SUPFAM" id="SSF52096">
    <property type="entry name" value="ClpP/crotonase"/>
    <property type="match status" value="1"/>
</dbReference>
<evidence type="ECO:0000256" key="2">
    <source>
        <dbReference type="ARBA" id="ARBA00005254"/>
    </source>
</evidence>
<evidence type="ECO:0000313" key="8">
    <source>
        <dbReference type="Proteomes" id="UP000185469"/>
    </source>
</evidence>
<evidence type="ECO:0000256" key="1">
    <source>
        <dbReference type="ARBA" id="ARBA00002994"/>
    </source>
</evidence>
<evidence type="ECO:0000256" key="4">
    <source>
        <dbReference type="ARBA" id="ARBA00023709"/>
    </source>
</evidence>
<name>A0A1L7CZ04_9CORY</name>
<evidence type="ECO:0000256" key="3">
    <source>
        <dbReference type="ARBA" id="ARBA00022832"/>
    </source>
</evidence>
<dbReference type="GO" id="GO:0006631">
    <property type="term" value="P:fatty acid metabolic process"/>
    <property type="evidence" value="ECO:0007669"/>
    <property type="project" value="UniProtKB-KW"/>
</dbReference>
<evidence type="ECO:0000313" key="7">
    <source>
        <dbReference type="EMBL" id="APT91126.1"/>
    </source>
</evidence>
<dbReference type="OrthoDB" id="8452484at2"/>
<keyword evidence="3" id="KW-0276">Fatty acid metabolism</keyword>
<evidence type="ECO:0000256" key="5">
    <source>
        <dbReference type="ARBA" id="ARBA00023717"/>
    </source>
</evidence>
<comment type="catalytic activity">
    <reaction evidence="4">
        <text>a (3S)-3-hydroxyacyl-CoA = a (2E)-enoyl-CoA + H2O</text>
        <dbReference type="Rhea" id="RHEA:16105"/>
        <dbReference type="ChEBI" id="CHEBI:15377"/>
        <dbReference type="ChEBI" id="CHEBI:57318"/>
        <dbReference type="ChEBI" id="CHEBI:58856"/>
        <dbReference type="EC" id="4.2.1.17"/>
    </reaction>
</comment>
<comment type="similarity">
    <text evidence="2 6">Belongs to the enoyl-CoA hydratase/isomerase family.</text>
</comment>
<dbReference type="STRING" id="1437874.CSPHI_08975"/>
<dbReference type="Proteomes" id="UP000185469">
    <property type="component" value="Chromosome"/>
</dbReference>
<keyword evidence="3" id="KW-0443">Lipid metabolism</keyword>
<sequence length="262" mass="27411">MSCVETTLDEGLLEIAFHRPEARNSLDRAARAELTGAFESAAAGCDAAERPVRAVLLRGTREAFCTGQDLGEHLADLDSGAGRDKVHREYNPMIAALHAIPVPVVAAVNGAAAGAGWSLALGCDLRVAAETAVFKAAFPSIGLANDCGISRLLPEIVGPAKALELLFADAAIPAARALELGLVTEVAEGPDADAAARALARRLAAGPTRSYREIKALVRDPRAVAEIAEREAAAQVRLSDSADHREAVAAFHARRAPRFTGR</sequence>
<comment type="function">
    <text evidence="1">Could possibly oxidize fatty acids using specific components.</text>
</comment>
<keyword evidence="8" id="KW-1185">Reference proteome</keyword>
<dbReference type="GO" id="GO:0004300">
    <property type="term" value="F:enoyl-CoA hydratase activity"/>
    <property type="evidence" value="ECO:0007669"/>
    <property type="project" value="UniProtKB-EC"/>
</dbReference>
<organism evidence="7 8">
    <name type="scientific">Corynebacterium sphenisci DSM 44792</name>
    <dbReference type="NCBI Taxonomy" id="1437874"/>
    <lineage>
        <taxon>Bacteria</taxon>
        <taxon>Bacillati</taxon>
        <taxon>Actinomycetota</taxon>
        <taxon>Actinomycetes</taxon>
        <taxon>Mycobacteriales</taxon>
        <taxon>Corynebacteriaceae</taxon>
        <taxon>Corynebacterium</taxon>
    </lineage>
</organism>
<dbReference type="InterPro" id="IPR029045">
    <property type="entry name" value="ClpP/crotonase-like_dom_sf"/>
</dbReference>
<dbReference type="RefSeq" id="WP_075692585.1">
    <property type="nucleotide sequence ID" value="NZ_CP009248.1"/>
</dbReference>
<gene>
    <name evidence="7" type="ORF">CSPHI_08975</name>
</gene>
<dbReference type="Gene3D" id="1.10.12.10">
    <property type="entry name" value="Lyase 2-enoyl-coa Hydratase, Chain A, domain 2"/>
    <property type="match status" value="1"/>
</dbReference>
<dbReference type="Pfam" id="PF00378">
    <property type="entry name" value="ECH_1"/>
    <property type="match status" value="1"/>
</dbReference>
<dbReference type="InterPro" id="IPR014748">
    <property type="entry name" value="Enoyl-CoA_hydra_C"/>
</dbReference>